<feature type="region of interest" description="Disordered" evidence="2">
    <location>
        <begin position="704"/>
        <end position="736"/>
    </location>
</feature>
<dbReference type="Gene3D" id="3.90.70.10">
    <property type="entry name" value="Cysteine proteinases"/>
    <property type="match status" value="2"/>
</dbReference>
<keyword evidence="6" id="KW-1185">Reference proteome</keyword>
<dbReference type="InterPro" id="IPR001763">
    <property type="entry name" value="Rhodanese-like_dom"/>
</dbReference>
<dbReference type="PROSITE" id="PS50235">
    <property type="entry name" value="USP_3"/>
    <property type="match status" value="1"/>
</dbReference>
<dbReference type="PANTHER" id="PTHR21646">
    <property type="entry name" value="UBIQUITIN CARBOXYL-TERMINAL HYDROLASE"/>
    <property type="match status" value="1"/>
</dbReference>
<feature type="domain" description="Rhodanese" evidence="3">
    <location>
        <begin position="510"/>
        <end position="642"/>
    </location>
</feature>
<dbReference type="SUPFAM" id="SSF54001">
    <property type="entry name" value="Cysteine proteinases"/>
    <property type="match status" value="1"/>
</dbReference>
<feature type="compositionally biased region" description="Polar residues" evidence="2">
    <location>
        <begin position="271"/>
        <end position="288"/>
    </location>
</feature>
<comment type="similarity">
    <text evidence="1">Belongs to the peptidase C19 family.</text>
</comment>
<dbReference type="Pfam" id="PF00443">
    <property type="entry name" value="UCH"/>
    <property type="match status" value="1"/>
</dbReference>
<comment type="caution">
    <text evidence="5">The sequence shown here is derived from an EMBL/GenBank/DDBJ whole genome shotgun (WGS) entry which is preliminary data.</text>
</comment>
<dbReference type="EMBL" id="JAPWDO010000003">
    <property type="protein sequence ID" value="KAJ5479126.1"/>
    <property type="molecule type" value="Genomic_DNA"/>
</dbReference>
<dbReference type="Pfam" id="PF00581">
    <property type="entry name" value="Rhodanese"/>
    <property type="match status" value="1"/>
</dbReference>
<evidence type="ECO:0000256" key="2">
    <source>
        <dbReference type="SAM" id="MobiDB-lite"/>
    </source>
</evidence>
<feature type="region of interest" description="Disordered" evidence="2">
    <location>
        <begin position="751"/>
        <end position="798"/>
    </location>
</feature>
<feature type="region of interest" description="Disordered" evidence="2">
    <location>
        <begin position="271"/>
        <end position="328"/>
    </location>
</feature>
<dbReference type="InterPro" id="IPR015063">
    <property type="entry name" value="USP8_dimer"/>
</dbReference>
<feature type="compositionally biased region" description="Low complexity" evidence="2">
    <location>
        <begin position="769"/>
        <end position="780"/>
    </location>
</feature>
<dbReference type="PANTHER" id="PTHR21646:SF23">
    <property type="entry name" value="UBIQUITIN CARBOXYL-TERMINAL HYDROLASE USP2"/>
    <property type="match status" value="1"/>
</dbReference>
<evidence type="ECO:0008006" key="7">
    <source>
        <dbReference type="Google" id="ProtNLM"/>
    </source>
</evidence>
<evidence type="ECO:0000256" key="1">
    <source>
        <dbReference type="ARBA" id="ARBA00009085"/>
    </source>
</evidence>
<reference evidence="5" key="2">
    <citation type="journal article" date="2023" name="IMA Fungus">
        <title>Comparative genomic study of the Penicillium genus elucidates a diverse pangenome and 15 lateral gene transfer events.</title>
        <authorList>
            <person name="Petersen C."/>
            <person name="Sorensen T."/>
            <person name="Nielsen M.R."/>
            <person name="Sondergaard T.E."/>
            <person name="Sorensen J.L."/>
            <person name="Fitzpatrick D.A."/>
            <person name="Frisvad J.C."/>
            <person name="Nielsen K.L."/>
        </authorList>
    </citation>
    <scope>NUCLEOTIDE SEQUENCE</scope>
    <source>
        <strain evidence="5">IBT 17660</strain>
    </source>
</reference>
<dbReference type="Proteomes" id="UP001147760">
    <property type="component" value="Unassembled WGS sequence"/>
</dbReference>
<accession>A0A9W9WYK9</accession>
<sequence length="1176" mass="131484">MRAISKGHRLQRRAESQDTLNAVKYEDQAELEEELPGTSIRHPAFQGCVPGSVLFTLEFSLSVRFEIDQLLGGLVTPVVWLGSLCFTGIEHNHALSPLVAAWIYHVLRCGDFAISPKNATGEGQPASLLGGDDMNSSGKVNGPDSYPKAKTPLLPPRRPRFPNIKDLQDQAAALNVNDTTPLNILLPTAADAIEKARSLADEDYNDKAYVQYLRASEITINLIPHHPDYRTASQRPDWYKEFADLLKAVRSKQGTMDAIKRDIIEDNLASGMQPTGIFTSRSPEQTPATLRGRENRESGTNFARMPSPTQYQRMPEEEAHSQRFSSPPDDVLAQRFAKLKASSSPPSNQYGLGASTSGPGSPIVGSAGQTPLHPSNVPLGKYSSPPPRRPLGPRGMGSSSNVPTIPPKLPLNTSLPRAPDPAYSPAFTVPSKPTSNPPRRSTESTRSGNLRYSQFSNSPRVSPTRGGLDDNPYRSLTPNGLNSARETRSNSPDLPYSTTITAQSLLENLRKYNVLLIDVRTRDQYDNGHVYAKSIICIEPVILKENVSAEELEERLVISPEHEQALFEKRNEYDLVVYYDQSADSVSYLAGSPVGTSAPHLRALHDTLYEFNAYKPLKAGRPPALLLGGLDAWIDLLGQQSLATSSTAAVMSSLQARKPVPRPGRPLGRVPTMASANSSLEIRKRRLREFTPLNSKELSEWMEKTKVEEIDPSTYAEEDALTEEPEETGPEPPSPFVQTYEAFLRRFPEPHDVPQSMTQVDSRPPPAAAPNYAAHMSVAPSRPPPAVPRPSYSGVSDGRQIQPHLQRQNSANRTALYAPSSRLDRIKLPRTGLTNFGVTCYMNSTIQCLSATIPLSRFFIDNRFRYYVQKNWKGSQGVMPGLYANLTRSLWKNDIEVIMPTSFRNFCGRLNREWAIDRQQDAKEFFDFVVDCLHEDLNINWQRTPLRPLTFSEEMQRERMPMTKVSRIEWDRYCHREESFISSLFAGQHAISALKSPPTGAGDIYQCLRSYCKEEMLSGDEVWKCPHCKCKRMATKQIIITRAPQILVVHFKRFSASKTQSARKIHTPIEFPLHGLRMDDFVISHPPPPPSEPGMPPTTGATVPPFTYDAFAVLRHLGSSMGSGHYISLVRDAERQCWRKFDDDRVTDFNPRELRTRDRLQNEQAYIVFYERVPAK</sequence>
<feature type="compositionally biased region" description="Acidic residues" evidence="2">
    <location>
        <begin position="716"/>
        <end position="729"/>
    </location>
</feature>
<dbReference type="FunFam" id="3.90.70.10:FF:000125">
    <property type="entry name" value="Ubiquitin C-terminal hydrolase, putative"/>
    <property type="match status" value="1"/>
</dbReference>
<name>A0A9W9WYK9_9EURO</name>
<dbReference type="OrthoDB" id="292964at2759"/>
<proteinExistence type="inferred from homology"/>
<evidence type="ECO:0000313" key="6">
    <source>
        <dbReference type="Proteomes" id="UP001147760"/>
    </source>
</evidence>
<evidence type="ECO:0000259" key="4">
    <source>
        <dbReference type="PROSITE" id="PS50235"/>
    </source>
</evidence>
<dbReference type="CDD" id="cd02674">
    <property type="entry name" value="Peptidase_C19R"/>
    <property type="match status" value="1"/>
</dbReference>
<dbReference type="InterPro" id="IPR001394">
    <property type="entry name" value="Peptidase_C19_UCH"/>
</dbReference>
<dbReference type="GO" id="GO:0004843">
    <property type="term" value="F:cysteine-type deubiquitinase activity"/>
    <property type="evidence" value="ECO:0007669"/>
    <property type="project" value="InterPro"/>
</dbReference>
<dbReference type="AlphaFoldDB" id="A0A9W9WYK9"/>
<dbReference type="InterPro" id="IPR050185">
    <property type="entry name" value="Ub_carboxyl-term_hydrolase"/>
</dbReference>
<dbReference type="Gene3D" id="1.20.58.80">
    <property type="entry name" value="Phosphotransferase system, lactose/cellobiose-type IIA subunit"/>
    <property type="match status" value="1"/>
</dbReference>
<feature type="domain" description="USP" evidence="4">
    <location>
        <begin position="831"/>
        <end position="1173"/>
    </location>
</feature>
<gene>
    <name evidence="5" type="ORF">N7530_004635</name>
</gene>
<dbReference type="GO" id="GO:0016579">
    <property type="term" value="P:protein deubiquitination"/>
    <property type="evidence" value="ECO:0007669"/>
    <property type="project" value="InterPro"/>
</dbReference>
<feature type="compositionally biased region" description="Polar residues" evidence="2">
    <location>
        <begin position="431"/>
        <end position="461"/>
    </location>
</feature>
<dbReference type="Gene3D" id="3.40.250.10">
    <property type="entry name" value="Rhodanese-like domain"/>
    <property type="match status" value="1"/>
</dbReference>
<feature type="region of interest" description="Disordered" evidence="2">
    <location>
        <begin position="654"/>
        <end position="674"/>
    </location>
</feature>
<feature type="compositionally biased region" description="Polar residues" evidence="2">
    <location>
        <begin position="474"/>
        <end position="496"/>
    </location>
</feature>
<evidence type="ECO:0000313" key="5">
    <source>
        <dbReference type="EMBL" id="KAJ5479126.1"/>
    </source>
</evidence>
<feature type="region of interest" description="Disordered" evidence="2">
    <location>
        <begin position="340"/>
        <end position="496"/>
    </location>
</feature>
<dbReference type="InterPro" id="IPR038765">
    <property type="entry name" value="Papain-like_cys_pep_sf"/>
</dbReference>
<dbReference type="FunFam" id="3.40.250.10:FF:000055">
    <property type="entry name" value="Ubiquitin C-terminal hydrolase, putative"/>
    <property type="match status" value="1"/>
</dbReference>
<dbReference type="SUPFAM" id="SSF52821">
    <property type="entry name" value="Rhodanese/Cell cycle control phosphatase"/>
    <property type="match status" value="1"/>
</dbReference>
<dbReference type="PROSITE" id="PS50206">
    <property type="entry name" value="RHODANESE_3"/>
    <property type="match status" value="1"/>
</dbReference>
<feature type="region of interest" description="Disordered" evidence="2">
    <location>
        <begin position="123"/>
        <end position="159"/>
    </location>
</feature>
<feature type="compositionally biased region" description="Polar residues" evidence="2">
    <location>
        <begin position="341"/>
        <end position="359"/>
    </location>
</feature>
<dbReference type="InterPro" id="IPR028889">
    <property type="entry name" value="USP"/>
</dbReference>
<dbReference type="InterPro" id="IPR036873">
    <property type="entry name" value="Rhodanese-like_dom_sf"/>
</dbReference>
<organism evidence="5 6">
    <name type="scientific">Penicillium desertorum</name>
    <dbReference type="NCBI Taxonomy" id="1303715"/>
    <lineage>
        <taxon>Eukaryota</taxon>
        <taxon>Fungi</taxon>
        <taxon>Dikarya</taxon>
        <taxon>Ascomycota</taxon>
        <taxon>Pezizomycotina</taxon>
        <taxon>Eurotiomycetes</taxon>
        <taxon>Eurotiomycetidae</taxon>
        <taxon>Eurotiales</taxon>
        <taxon>Aspergillaceae</taxon>
        <taxon>Penicillium</taxon>
    </lineage>
</organism>
<protein>
    <recommendedName>
        <fullName evidence="7">USP domain-containing protein</fullName>
    </recommendedName>
</protein>
<dbReference type="Pfam" id="PF08969">
    <property type="entry name" value="USP8_dimer"/>
    <property type="match status" value="1"/>
</dbReference>
<reference evidence="5" key="1">
    <citation type="submission" date="2022-12" db="EMBL/GenBank/DDBJ databases">
        <authorList>
            <person name="Petersen C."/>
        </authorList>
    </citation>
    <scope>NUCLEOTIDE SEQUENCE</scope>
    <source>
        <strain evidence="5">IBT 17660</strain>
    </source>
</reference>
<evidence type="ECO:0000259" key="3">
    <source>
        <dbReference type="PROSITE" id="PS50206"/>
    </source>
</evidence>